<proteinExistence type="predicted"/>
<name>A0A7C4NWA8_9BACT</name>
<dbReference type="EMBL" id="DSZN01000134">
    <property type="protein sequence ID" value="HGQ86306.1"/>
    <property type="molecule type" value="Genomic_DNA"/>
</dbReference>
<evidence type="ECO:0000313" key="1">
    <source>
        <dbReference type="EMBL" id="HGQ86306.1"/>
    </source>
</evidence>
<gene>
    <name evidence="1" type="ORF">ENT66_08580</name>
</gene>
<accession>A0A7C4NWA8</accession>
<comment type="caution">
    <text evidence="1">The sequence shown here is derived from an EMBL/GenBank/DDBJ whole genome shotgun (WGS) entry which is preliminary data.</text>
</comment>
<organism evidence="1">
    <name type="scientific">Thermodesulfobacterium geofontis</name>
    <dbReference type="NCBI Taxonomy" id="1295609"/>
    <lineage>
        <taxon>Bacteria</taxon>
        <taxon>Pseudomonadati</taxon>
        <taxon>Thermodesulfobacteriota</taxon>
        <taxon>Thermodesulfobacteria</taxon>
        <taxon>Thermodesulfobacteriales</taxon>
        <taxon>Thermodesulfobacteriaceae</taxon>
        <taxon>Thermodesulfobacterium</taxon>
    </lineage>
</organism>
<evidence type="ECO:0008006" key="2">
    <source>
        <dbReference type="Google" id="ProtNLM"/>
    </source>
</evidence>
<reference evidence="1" key="1">
    <citation type="journal article" date="2020" name="mSystems">
        <title>Genome- and Community-Level Interaction Insights into Carbon Utilization and Element Cycling Functions of Hydrothermarchaeota in Hydrothermal Sediment.</title>
        <authorList>
            <person name="Zhou Z."/>
            <person name="Liu Y."/>
            <person name="Xu W."/>
            <person name="Pan J."/>
            <person name="Luo Z.H."/>
            <person name="Li M."/>
        </authorList>
    </citation>
    <scope>NUCLEOTIDE SEQUENCE [LARGE SCALE GENOMIC DNA]</scope>
    <source>
        <strain evidence="1">SpSt-6</strain>
    </source>
</reference>
<sequence length="139" mass="16112">MGGYYTAGIDQTARIKYWDNSEKKYVYATTLSNFDKNEDKIISITPVHAIGGWVELGFNPIPKLQTWVGWGIDNPLNSDLKGVKGARLQQQMYYAHFLYKFVSEFGLGLEYLRAITDYRKEDGDDGVVNRFMLSFYYFF</sequence>
<protein>
    <recommendedName>
        <fullName evidence="2">Outer membrane porin, OprD family</fullName>
    </recommendedName>
</protein>
<dbReference type="AlphaFoldDB" id="A0A7C4NWA8"/>